<dbReference type="AlphaFoldDB" id="A0A328Q6F6"/>
<accession>A0A328Q6F6</accession>
<organism evidence="1 2">
    <name type="scientific">Methanosphaera stadtmanae</name>
    <dbReference type="NCBI Taxonomy" id="2317"/>
    <lineage>
        <taxon>Archaea</taxon>
        <taxon>Methanobacteriati</taxon>
        <taxon>Methanobacteriota</taxon>
        <taxon>Methanomada group</taxon>
        <taxon>Methanobacteria</taxon>
        <taxon>Methanobacteriales</taxon>
        <taxon>Methanobacteriaceae</taxon>
        <taxon>Methanosphaera</taxon>
    </lineage>
</organism>
<feature type="non-terminal residue" evidence="1">
    <location>
        <position position="86"/>
    </location>
</feature>
<dbReference type="RefSeq" id="WP_181454878.1">
    <property type="nucleotide sequence ID" value="NZ_NGJK01000102.1"/>
</dbReference>
<reference evidence="1 2" key="1">
    <citation type="submission" date="2017-05" db="EMBL/GenBank/DDBJ databases">
        <title>Host range expansion of the Methanosphaera genus to humans and monogastric animals involves recent and extensive reduction in genome content.</title>
        <authorList>
            <person name="Hoedt E.C."/>
            <person name="Volmer J.G."/>
            <person name="Parks D.H."/>
            <person name="Rosewarne C.P."/>
            <person name="Denman S.E."/>
            <person name="Mcsweeney C.S."/>
            <person name="O Cuiv P."/>
            <person name="Hugenholtz P."/>
            <person name="Tyson G.W."/>
            <person name="Morrison M."/>
        </authorList>
    </citation>
    <scope>NUCLEOTIDE SEQUENCE [LARGE SCALE GENOMIC DNA]</scope>
    <source>
        <strain evidence="1 2">PA5</strain>
    </source>
</reference>
<dbReference type="EMBL" id="NGJK01000102">
    <property type="protein sequence ID" value="RAP02339.1"/>
    <property type="molecule type" value="Genomic_DNA"/>
</dbReference>
<evidence type="ECO:0008006" key="3">
    <source>
        <dbReference type="Google" id="ProtNLM"/>
    </source>
</evidence>
<comment type="caution">
    <text evidence="1">The sequence shown here is derived from an EMBL/GenBank/DDBJ whole genome shotgun (WGS) entry which is preliminary data.</text>
</comment>
<evidence type="ECO:0000313" key="2">
    <source>
        <dbReference type="Proteomes" id="UP000248557"/>
    </source>
</evidence>
<evidence type="ECO:0000313" key="1">
    <source>
        <dbReference type="EMBL" id="RAP02339.1"/>
    </source>
</evidence>
<sequence length="86" mass="9450">NNATVSLKIFDEKNNLINRDTKVTVKVNGKTVYNQIIVSNGVANLNLNLPVSSKPYNITIISGENSVYATSTTSFMFKNTVKIPTK</sequence>
<gene>
    <name evidence="1" type="ORF">CA615_08005</name>
</gene>
<name>A0A328Q6F6_9EURY</name>
<dbReference type="Proteomes" id="UP000248557">
    <property type="component" value="Unassembled WGS sequence"/>
</dbReference>
<feature type="non-terminal residue" evidence="1">
    <location>
        <position position="1"/>
    </location>
</feature>
<protein>
    <recommendedName>
        <fullName evidence="3">Bacterial Ig-like domain-containing protein</fullName>
    </recommendedName>
</protein>
<proteinExistence type="predicted"/>